<accession>A0ABU2B9K2</accession>
<dbReference type="EMBL" id="JAVDYF010000001">
    <property type="protein sequence ID" value="MDR7354064.1"/>
    <property type="molecule type" value="Genomic_DNA"/>
</dbReference>
<dbReference type="SUPFAM" id="SSF54593">
    <property type="entry name" value="Glyoxalase/Bleomycin resistance protein/Dihydroxybiphenyl dioxygenase"/>
    <property type="match status" value="1"/>
</dbReference>
<sequence length="136" mass="14810">MPTLSTYIQFPGNAREAFACYQSIFGGELQLETYGDMPDADFPFTPQTERVAWAQLSMPSGVISGGDDPVGGQPLVSESLSLLYSASDADQARKIIAAFLEKGATEEMPFEIAPWGSWYGQIVDPFGVRWAFDATI</sequence>
<dbReference type="InterPro" id="IPR004360">
    <property type="entry name" value="Glyas_Fos-R_dOase_dom"/>
</dbReference>
<reference evidence="2 3" key="1">
    <citation type="submission" date="2023-07" db="EMBL/GenBank/DDBJ databases">
        <title>Sequencing the genomes of 1000 actinobacteria strains.</title>
        <authorList>
            <person name="Klenk H.-P."/>
        </authorList>
    </citation>
    <scope>NUCLEOTIDE SEQUENCE [LARGE SCALE GENOMIC DNA]</scope>
    <source>
        <strain evidence="2 3">DSM 44508</strain>
    </source>
</reference>
<evidence type="ECO:0000313" key="2">
    <source>
        <dbReference type="EMBL" id="MDR7354064.1"/>
    </source>
</evidence>
<dbReference type="CDD" id="cd06588">
    <property type="entry name" value="PhnB_like"/>
    <property type="match status" value="1"/>
</dbReference>
<keyword evidence="3" id="KW-1185">Reference proteome</keyword>
<evidence type="ECO:0000313" key="3">
    <source>
        <dbReference type="Proteomes" id="UP001183619"/>
    </source>
</evidence>
<organism evidence="2 3">
    <name type="scientific">Corynebacterium felinum</name>
    <dbReference type="NCBI Taxonomy" id="131318"/>
    <lineage>
        <taxon>Bacteria</taxon>
        <taxon>Bacillati</taxon>
        <taxon>Actinomycetota</taxon>
        <taxon>Actinomycetes</taxon>
        <taxon>Mycobacteriales</taxon>
        <taxon>Corynebacteriaceae</taxon>
        <taxon>Corynebacterium</taxon>
    </lineage>
</organism>
<proteinExistence type="predicted"/>
<dbReference type="PANTHER" id="PTHR33990">
    <property type="entry name" value="PROTEIN YJDN-RELATED"/>
    <property type="match status" value="1"/>
</dbReference>
<dbReference type="Pfam" id="PF00903">
    <property type="entry name" value="Glyoxalase"/>
    <property type="match status" value="1"/>
</dbReference>
<dbReference type="InterPro" id="IPR029068">
    <property type="entry name" value="Glyas_Bleomycin-R_OHBP_Dase"/>
</dbReference>
<feature type="domain" description="Glyoxalase/fosfomycin resistance/dioxygenase" evidence="1">
    <location>
        <begin position="9"/>
        <end position="132"/>
    </location>
</feature>
<evidence type="ECO:0000259" key="1">
    <source>
        <dbReference type="Pfam" id="PF00903"/>
    </source>
</evidence>
<gene>
    <name evidence="2" type="ORF">J2S37_000602</name>
</gene>
<comment type="caution">
    <text evidence="2">The sequence shown here is derived from an EMBL/GenBank/DDBJ whole genome shotgun (WGS) entry which is preliminary data.</text>
</comment>
<dbReference type="Gene3D" id="3.10.180.10">
    <property type="entry name" value="2,3-Dihydroxybiphenyl 1,2-Dioxygenase, domain 1"/>
    <property type="match status" value="1"/>
</dbReference>
<name>A0ABU2B9K2_9CORY</name>
<dbReference type="PANTHER" id="PTHR33990:SF1">
    <property type="entry name" value="PROTEIN YJDN"/>
    <property type="match status" value="1"/>
</dbReference>
<dbReference type="InterPro" id="IPR028973">
    <property type="entry name" value="PhnB-like"/>
</dbReference>
<dbReference type="RefSeq" id="WP_277104486.1">
    <property type="nucleotide sequence ID" value="NZ_BAAAJS010000077.1"/>
</dbReference>
<protein>
    <submittedName>
        <fullName evidence="2">PhnB protein</fullName>
    </submittedName>
</protein>
<dbReference type="Proteomes" id="UP001183619">
    <property type="component" value="Unassembled WGS sequence"/>
</dbReference>